<organism evidence="3 4">
    <name type="scientific">Penicillium atrosanguineum</name>
    <dbReference type="NCBI Taxonomy" id="1132637"/>
    <lineage>
        <taxon>Eukaryota</taxon>
        <taxon>Fungi</taxon>
        <taxon>Dikarya</taxon>
        <taxon>Ascomycota</taxon>
        <taxon>Pezizomycotina</taxon>
        <taxon>Eurotiomycetes</taxon>
        <taxon>Eurotiomycetidae</taxon>
        <taxon>Eurotiales</taxon>
        <taxon>Aspergillaceae</taxon>
        <taxon>Penicillium</taxon>
    </lineage>
</organism>
<evidence type="ECO:0000313" key="3">
    <source>
        <dbReference type="EMBL" id="KAJ5321279.1"/>
    </source>
</evidence>
<dbReference type="EMBL" id="JAPZBO010000003">
    <property type="protein sequence ID" value="KAJ5321279.1"/>
    <property type="molecule type" value="Genomic_DNA"/>
</dbReference>
<evidence type="ECO:0000313" key="4">
    <source>
        <dbReference type="Proteomes" id="UP001147746"/>
    </source>
</evidence>
<protein>
    <submittedName>
        <fullName evidence="3">Uncharacterized protein</fullName>
    </submittedName>
</protein>
<keyword evidence="1" id="KW-0175">Coiled coil</keyword>
<dbReference type="InterPro" id="IPR011990">
    <property type="entry name" value="TPR-like_helical_dom_sf"/>
</dbReference>
<feature type="region of interest" description="Disordered" evidence="2">
    <location>
        <begin position="1"/>
        <end position="31"/>
    </location>
</feature>
<reference evidence="3" key="2">
    <citation type="journal article" date="2023" name="IMA Fungus">
        <title>Comparative genomic study of the Penicillium genus elucidates a diverse pangenome and 15 lateral gene transfer events.</title>
        <authorList>
            <person name="Petersen C."/>
            <person name="Sorensen T."/>
            <person name="Nielsen M.R."/>
            <person name="Sondergaard T.E."/>
            <person name="Sorensen J.L."/>
            <person name="Fitzpatrick D.A."/>
            <person name="Frisvad J.C."/>
            <person name="Nielsen K.L."/>
        </authorList>
    </citation>
    <scope>NUCLEOTIDE SEQUENCE</scope>
    <source>
        <strain evidence="3">IBT 21472</strain>
    </source>
</reference>
<name>A0A9W9GLH2_9EURO</name>
<comment type="caution">
    <text evidence="3">The sequence shown here is derived from an EMBL/GenBank/DDBJ whole genome shotgun (WGS) entry which is preliminary data.</text>
</comment>
<reference evidence="3" key="1">
    <citation type="submission" date="2022-12" db="EMBL/GenBank/DDBJ databases">
        <authorList>
            <person name="Petersen C."/>
        </authorList>
    </citation>
    <scope>NUCLEOTIDE SEQUENCE</scope>
    <source>
        <strain evidence="3">IBT 21472</strain>
    </source>
</reference>
<proteinExistence type="predicted"/>
<feature type="coiled-coil region" evidence="1">
    <location>
        <begin position="55"/>
        <end position="82"/>
    </location>
</feature>
<keyword evidence="4" id="KW-1185">Reference proteome</keyword>
<feature type="region of interest" description="Disordered" evidence="2">
    <location>
        <begin position="246"/>
        <end position="268"/>
    </location>
</feature>
<dbReference type="Gene3D" id="1.25.40.10">
    <property type="entry name" value="Tetratricopeptide repeat domain"/>
    <property type="match status" value="1"/>
</dbReference>
<dbReference type="Proteomes" id="UP001147746">
    <property type="component" value="Unassembled WGS sequence"/>
</dbReference>
<dbReference type="AlphaFoldDB" id="A0A9W9GLH2"/>
<gene>
    <name evidence="3" type="ORF">N7476_004281</name>
</gene>
<accession>A0A9W9GLH2</accession>
<evidence type="ECO:0000256" key="1">
    <source>
        <dbReference type="SAM" id="Coils"/>
    </source>
</evidence>
<sequence>MSDEHVFPSDGNHYIANETVRGSPAERKPPDYEHDVEYVDYSLEWPVKPRIDPVVEEVRKKVKKFHDDLKEMRIRRDELLRKAASTRIPSPLPDLLDRLKANEISTILSTVLSCLATSNFYLGIREARKALEFAQKLDHKKLIARCYYWMGRIEFQRGNISVAHEFFKDAMPCIEDDECAEGDFVEFWFKCTRPGISEEYRKRAVDNHGRRVINKHGATKLSTASRSSLRVKRKYQEPHEFVLRPRPVQTSCDQQAPTTESSKQKSRPVPWLIPDVHNEPYEMPFYLRRRFPGLPEIGWHPDQSHAPLPRNHKFTFRCYPKGLSPRYRPTKIFRPHPLEIIYTEETWRKLRQRFKGKIITMTWLANEMDLYDKIVHKRLNEMRRKHLELRFHQQKQK</sequence>
<evidence type="ECO:0000256" key="2">
    <source>
        <dbReference type="SAM" id="MobiDB-lite"/>
    </source>
</evidence>
<feature type="compositionally biased region" description="Polar residues" evidence="2">
    <location>
        <begin position="248"/>
        <end position="261"/>
    </location>
</feature>